<dbReference type="PANTHER" id="PTHR44281:SF2">
    <property type="entry name" value="SPINDLE ASSEMBLY ABNORMAL PROTEIN 6 HOMOLOG"/>
    <property type="match status" value="1"/>
</dbReference>
<keyword evidence="2" id="KW-0732">Signal</keyword>
<dbReference type="Gene3D" id="1.10.287.1490">
    <property type="match status" value="1"/>
</dbReference>
<dbReference type="GO" id="GO:0005813">
    <property type="term" value="C:centrosome"/>
    <property type="evidence" value="ECO:0007669"/>
    <property type="project" value="TreeGrafter"/>
</dbReference>
<proteinExistence type="predicted"/>
<dbReference type="PANTHER" id="PTHR44281">
    <property type="entry name" value="SPINDLE ASSEMBLY ABNORMAL PROTEIN 6 HOMOLOG"/>
    <property type="match status" value="1"/>
</dbReference>
<evidence type="ECO:0000256" key="2">
    <source>
        <dbReference type="SAM" id="SignalP"/>
    </source>
</evidence>
<dbReference type="GO" id="GO:0005814">
    <property type="term" value="C:centriole"/>
    <property type="evidence" value="ECO:0007669"/>
    <property type="project" value="TreeGrafter"/>
</dbReference>
<keyword evidence="4" id="KW-1185">Reference proteome</keyword>
<name>A0A0J7Y726_9SPHN</name>
<organism evidence="3 4">
    <name type="scientific">Novosphingobium barchaimii LL02</name>
    <dbReference type="NCBI Taxonomy" id="1114963"/>
    <lineage>
        <taxon>Bacteria</taxon>
        <taxon>Pseudomonadati</taxon>
        <taxon>Pseudomonadota</taxon>
        <taxon>Alphaproteobacteria</taxon>
        <taxon>Sphingomonadales</taxon>
        <taxon>Sphingomonadaceae</taxon>
        <taxon>Novosphingobium</taxon>
    </lineage>
</organism>
<protein>
    <recommendedName>
        <fullName evidence="5">DUF1983 domain-containing protein</fullName>
    </recommendedName>
</protein>
<sequence>MVVAAVALVATTAGLAAPAVAAVGTTAASAGGIAGVSAATLGTIGAYGGLAAGVLSAVAGATAPGMSTQGSATTFQTNPQSGLPYAMGRTRMSGLRMFADTNTRPGYTKFNDLLWFGALLSIGGQIEGIEKFTADNEVVTFDGSGEAIGNFRNYMGQKIHLGGSQASAIALNLEGGTAPGWTAPHRLSGITHAMWCLRYNKQGEMYGAGAPEPAWIGKWVKVYDPRLDSTYPGGSGPCRALDETTYVWSDNPGLHALTWALGRWQNGKRTCGIGAPVANIRVAEFVECANVCEANVWKVGGVEWTTDSKWDTLKRILQAGGARPTQTGAMIGCLVSAPRTAIATIESRHLLDSLSIAATKSRRDRFNTVIPRYVDEDSDWAVISGTAVTEPAYVTADKGQRNKEIDFPLVQVFSGANAAQPGQLAAYAIVDSREAGPFTWTTGPEWIGLKTGDVIYLNVPEEGLINQPVLINRRAIDPATGKVSFSAETETYSKHAYALGQSTTPPAPFQLSAPDLKPAAPVETSWSVSGATSGEGFPALLVVGESELPSADAVVIDYRLSGTEEWTSSAILSAVDPVSHVIAPLESTTAYDVRIGYRVESILGSFTIFANVVTGQGKITIIEDQLGGIDQDLAQLDLDIAAAETAIAAAQSTITQIQADADSVRAGFEQDIAALGAEADQIRTDAAAATAVVQAEVTALQGTAAQIQQDAAATKAALEGDIAGLEQTAAQIQQDATALQATVTQAQSDLAAQGASIQQAQADIIATGGRITTVEQALGDQDASITSLSQTVSNHTGRLATVESTVSTQGASISQNATAISTAQGDIASISQVVVSQGSSISSLAQAVSTASGDIASLSNTVGTQGASITSLQTASSTQAGDIAALTLKVTAGNPNILPYGGFEGGAAGWSANAAFYPGPTSDGWGPYLVSNSVIADGAEIVLYREVPALAGAAYTLTGDLGQIITAGAGSHYFVIEPLNAAGDQAGPPANGPARQSSVSFDFTGASREQLKVSLIAPAGTTKLRVYAVWFKQSGTANNCHVRQMKLERGTIPTPFTQEATVVQSFQALTMLDTQVAQLGTTVGTQGASISQNATAITGVTGRTATLESTVSAQGSSISSLAQAVSTATGDIVTLKTDLSTANANISLNASAVSTANEGLASLGARVGTTESSITQNAQAISTAQGNLASLSGTVSSQGSSITSLQSASSTAAGDIAQLRTDLATANASISQNATAVTAASQNIATLTSKVTAGNPNLTPGFENGTAGWSSNTTFYPGPVTDGWGPYVVTSSAVTNGTSVILYREVPALAGIAYTLTGDLGQIITGGTGVHYFVIEPLDGAGNPIGPAANGPSRGSGVSFDATGASREQLKVSLIAPASTAKLRIYAIWLKQSGTTQNFHARQIKLERGTVATPYSQEATVVQSFQALSTLDTQYASLSNMVSTQGATVAQNATAITGLQGNLASLSSTVSAQGSSITSLQSASSSHAGQIAQFSIDLATANASVGQNATAITSANQNIAGLSSTVSAQGSSITQAQQAISTLQSQAATLTTRVTASNPNLAENGGFENGIAGWTSNGTFGPGPLADGWGAYVSSNTALADGGNRILYREMPASGGAIYTLSADMGQIITGGTGVHYLQIEYLNAAGNQVGFSNGTPRPSGVSFDATGAGREQLKVSLLAPASTATARIYAVWFKQSGTVSNFHIRQVKFERGGVATPFSAEASVVQQFQALSALNTQYASLSNTVGTQGVTITTQQTAITTVQNNVSTLMGQWGVELDVNGYVSGVKLNNNGSRADMTLRMDKVRMVTPSGLGGYWQVTFDGAGRPTQTIGDDAAGVTIELGYLA</sequence>
<dbReference type="EMBL" id="JACU01000002">
    <property type="protein sequence ID" value="KMS59133.1"/>
    <property type="molecule type" value="Genomic_DNA"/>
</dbReference>
<accession>A0A0J7Y726</accession>
<evidence type="ECO:0000313" key="3">
    <source>
        <dbReference type="EMBL" id="KMS59133.1"/>
    </source>
</evidence>
<feature type="signal peptide" evidence="2">
    <location>
        <begin position="1"/>
        <end position="21"/>
    </location>
</feature>
<comment type="caution">
    <text evidence="3">The sequence shown here is derived from an EMBL/GenBank/DDBJ whole genome shotgun (WGS) entry which is preliminary data.</text>
</comment>
<reference evidence="3 4" key="1">
    <citation type="journal article" date="2015" name="G3 (Bethesda)">
        <title>Insights into Ongoing Evolution of the Hexachlorocyclohexane Catabolic Pathway from Comparative Genomics of Ten Sphingomonadaceae Strains.</title>
        <authorList>
            <person name="Pearce S.L."/>
            <person name="Oakeshott J.G."/>
            <person name="Pandey G."/>
        </authorList>
    </citation>
    <scope>NUCLEOTIDE SEQUENCE [LARGE SCALE GENOMIC DNA]</scope>
    <source>
        <strain evidence="3 4">LL02</strain>
    </source>
</reference>
<evidence type="ECO:0008006" key="5">
    <source>
        <dbReference type="Google" id="ProtNLM"/>
    </source>
</evidence>
<feature type="coiled-coil region" evidence="1">
    <location>
        <begin position="633"/>
        <end position="660"/>
    </location>
</feature>
<evidence type="ECO:0000313" key="4">
    <source>
        <dbReference type="Proteomes" id="UP000052268"/>
    </source>
</evidence>
<dbReference type="Gene3D" id="1.20.5.340">
    <property type="match status" value="3"/>
</dbReference>
<dbReference type="Gene3D" id="2.60.120.260">
    <property type="entry name" value="Galactose-binding domain-like"/>
    <property type="match status" value="1"/>
</dbReference>
<dbReference type="Proteomes" id="UP000052268">
    <property type="component" value="Unassembled WGS sequence"/>
</dbReference>
<feature type="coiled-coil region" evidence="1">
    <location>
        <begin position="715"/>
        <end position="749"/>
    </location>
</feature>
<dbReference type="GO" id="GO:0007099">
    <property type="term" value="P:centriole replication"/>
    <property type="evidence" value="ECO:0007669"/>
    <property type="project" value="TreeGrafter"/>
</dbReference>
<feature type="chain" id="PRO_5005292044" description="DUF1983 domain-containing protein" evidence="2">
    <location>
        <begin position="22"/>
        <end position="1846"/>
    </location>
</feature>
<keyword evidence="1" id="KW-0175">Coiled coil</keyword>
<gene>
    <name evidence="3" type="ORF">V474_07665</name>
</gene>
<dbReference type="PATRIC" id="fig|1114963.3.peg.431"/>
<evidence type="ECO:0000256" key="1">
    <source>
        <dbReference type="SAM" id="Coils"/>
    </source>
</evidence>